<sequence length="83" mass="9990">MTIENQYTELREFLKGLGFQESHSRPLVFFNKNIMIYYRDNQNQWRIKDIQSMHGMDLNSFDLPLDDGGKRRIWKTVSDNYKG</sequence>
<name>A0ABU7R4W9_9FLAO</name>
<dbReference type="EMBL" id="JAZGJU010000062">
    <property type="protein sequence ID" value="MEE6129850.1"/>
    <property type="molecule type" value="Genomic_DNA"/>
</dbReference>
<proteinExistence type="predicted"/>
<evidence type="ECO:0000313" key="1">
    <source>
        <dbReference type="EMBL" id="MEE6129850.1"/>
    </source>
</evidence>
<accession>A0ABU7R4W9</accession>
<dbReference type="RefSeq" id="WP_330937531.1">
    <property type="nucleotide sequence ID" value="NZ_JAZGJU010000062.1"/>
</dbReference>
<organism evidence="1 2">
    <name type="scientific">Chryseobacterium arthrosphaerae</name>
    <dbReference type="NCBI Taxonomy" id="651561"/>
    <lineage>
        <taxon>Bacteria</taxon>
        <taxon>Pseudomonadati</taxon>
        <taxon>Bacteroidota</taxon>
        <taxon>Flavobacteriia</taxon>
        <taxon>Flavobacteriales</taxon>
        <taxon>Weeksellaceae</taxon>
        <taxon>Chryseobacterium group</taxon>
        <taxon>Chryseobacterium</taxon>
    </lineage>
</organism>
<evidence type="ECO:0000313" key="2">
    <source>
        <dbReference type="Proteomes" id="UP001350005"/>
    </source>
</evidence>
<gene>
    <name evidence="1" type="ORF">V2E39_20800</name>
</gene>
<comment type="caution">
    <text evidence="1">The sequence shown here is derived from an EMBL/GenBank/DDBJ whole genome shotgun (WGS) entry which is preliminary data.</text>
</comment>
<keyword evidence="2" id="KW-1185">Reference proteome</keyword>
<reference evidence="1 2" key="1">
    <citation type="submission" date="2024-01" db="EMBL/GenBank/DDBJ databases">
        <title>Whole genome of Chryseobacterium arthrosphaerae NNCa 2741.</title>
        <authorList>
            <person name="Boriskina E.V."/>
            <person name="Gordinskaya N.A."/>
            <person name="Kropotov V.S."/>
            <person name="Alekseeva A.E."/>
            <person name="Makhova M.A."/>
            <person name="Kryazhev D.V."/>
            <person name="Shkurkina I.S."/>
        </authorList>
    </citation>
    <scope>NUCLEOTIDE SEQUENCE [LARGE SCALE GENOMIC DNA]</scope>
    <source>
        <strain evidence="1 2">NNCa 2741</strain>
    </source>
</reference>
<dbReference type="Proteomes" id="UP001350005">
    <property type="component" value="Unassembled WGS sequence"/>
</dbReference>
<protein>
    <submittedName>
        <fullName evidence="1">Uncharacterized protein</fullName>
    </submittedName>
</protein>